<reference evidence="1 2" key="1">
    <citation type="journal article" date="2018" name="Sci. Rep.">
        <title>Comparative analysis of the Pocillopora damicornis genome highlights role of immune system in coral evolution.</title>
        <authorList>
            <person name="Cunning R."/>
            <person name="Bay R.A."/>
            <person name="Gillette P."/>
            <person name="Baker A.C."/>
            <person name="Traylor-Knowles N."/>
        </authorList>
    </citation>
    <scope>NUCLEOTIDE SEQUENCE [LARGE SCALE GENOMIC DNA]</scope>
    <source>
        <strain evidence="1">RSMAS</strain>
        <tissue evidence="1">Whole animal</tissue>
    </source>
</reference>
<evidence type="ECO:0000313" key="2">
    <source>
        <dbReference type="Proteomes" id="UP000275408"/>
    </source>
</evidence>
<organism evidence="1 2">
    <name type="scientific">Pocillopora damicornis</name>
    <name type="common">Cauliflower coral</name>
    <name type="synonym">Millepora damicornis</name>
    <dbReference type="NCBI Taxonomy" id="46731"/>
    <lineage>
        <taxon>Eukaryota</taxon>
        <taxon>Metazoa</taxon>
        <taxon>Cnidaria</taxon>
        <taxon>Anthozoa</taxon>
        <taxon>Hexacorallia</taxon>
        <taxon>Scleractinia</taxon>
        <taxon>Astrocoeniina</taxon>
        <taxon>Pocilloporidae</taxon>
        <taxon>Pocillopora</taxon>
    </lineage>
</organism>
<dbReference type="EMBL" id="RCHS01004064">
    <property type="protein sequence ID" value="RMX37940.1"/>
    <property type="molecule type" value="Genomic_DNA"/>
</dbReference>
<name>A0A3M6T956_POCDA</name>
<keyword evidence="2" id="KW-1185">Reference proteome</keyword>
<sequence length="105" mass="12010">MAFLHKEGFYPVQILKALRRENLQGSLASVNRIIKKIQKTGSAENRPRSGRPTKLPADMKAFIEKQMRINDKATSIQIQKQLAKRGIFMNSSTVRRSRAKQGWTL</sequence>
<accession>A0A3M6T956</accession>
<dbReference type="InterPro" id="IPR009057">
    <property type="entry name" value="Homeodomain-like_sf"/>
</dbReference>
<proteinExistence type="predicted"/>
<dbReference type="SUPFAM" id="SSF46689">
    <property type="entry name" value="Homeodomain-like"/>
    <property type="match status" value="1"/>
</dbReference>
<evidence type="ECO:0000313" key="1">
    <source>
        <dbReference type="EMBL" id="RMX37940.1"/>
    </source>
</evidence>
<gene>
    <name evidence="1" type="ORF">pdam_00022373</name>
</gene>
<protein>
    <recommendedName>
        <fullName evidence="3">Transposase Tc1-like domain-containing protein</fullName>
    </recommendedName>
</protein>
<dbReference type="AlphaFoldDB" id="A0A3M6T956"/>
<comment type="caution">
    <text evidence="1">The sequence shown here is derived from an EMBL/GenBank/DDBJ whole genome shotgun (WGS) entry which is preliminary data.</text>
</comment>
<dbReference type="Proteomes" id="UP000275408">
    <property type="component" value="Unassembled WGS sequence"/>
</dbReference>
<evidence type="ECO:0008006" key="3">
    <source>
        <dbReference type="Google" id="ProtNLM"/>
    </source>
</evidence>